<feature type="domain" description="BON" evidence="1">
    <location>
        <begin position="1"/>
        <end position="51"/>
    </location>
</feature>
<accession>A0A7X0IXG6</accession>
<dbReference type="AlphaFoldDB" id="A0A7X0IXG6"/>
<dbReference type="RefSeq" id="WP_246806498.1">
    <property type="nucleotide sequence ID" value="NZ_JACHBG010000025.1"/>
</dbReference>
<organism evidence="2 3">
    <name type="scientific">Rhizobium lusitanum</name>
    <dbReference type="NCBI Taxonomy" id="293958"/>
    <lineage>
        <taxon>Bacteria</taxon>
        <taxon>Pseudomonadati</taxon>
        <taxon>Pseudomonadota</taxon>
        <taxon>Alphaproteobacteria</taxon>
        <taxon>Hyphomicrobiales</taxon>
        <taxon>Rhizobiaceae</taxon>
        <taxon>Rhizobium/Agrobacterium group</taxon>
        <taxon>Rhizobium</taxon>
    </lineage>
</organism>
<name>A0A7X0IXG6_9HYPH</name>
<dbReference type="Pfam" id="PF04972">
    <property type="entry name" value="BON"/>
    <property type="match status" value="1"/>
</dbReference>
<dbReference type="PROSITE" id="PS50914">
    <property type="entry name" value="BON"/>
    <property type="match status" value="1"/>
</dbReference>
<protein>
    <submittedName>
        <fullName evidence="2">Osmotically-inducible protein OsmY</fullName>
    </submittedName>
</protein>
<reference evidence="2 3" key="1">
    <citation type="submission" date="2020-08" db="EMBL/GenBank/DDBJ databases">
        <title>Genomic Encyclopedia of Type Strains, Phase IV (KMG-V): Genome sequencing to study the core and pangenomes of soil and plant-associated prokaryotes.</title>
        <authorList>
            <person name="Whitman W."/>
        </authorList>
    </citation>
    <scope>NUCLEOTIDE SEQUENCE [LARGE SCALE GENOMIC DNA]</scope>
    <source>
        <strain evidence="2 3">SEMIA 4060</strain>
    </source>
</reference>
<sequence length="53" mass="5738">MDAANIFAIVSHGRVIIEGTVENHEAKQRAEAISRQANGITAHDANLAVRRSQ</sequence>
<dbReference type="InterPro" id="IPR007055">
    <property type="entry name" value="BON_dom"/>
</dbReference>
<evidence type="ECO:0000313" key="3">
    <source>
        <dbReference type="Proteomes" id="UP000565576"/>
    </source>
</evidence>
<evidence type="ECO:0000259" key="1">
    <source>
        <dbReference type="PROSITE" id="PS50914"/>
    </source>
</evidence>
<dbReference type="Proteomes" id="UP000565576">
    <property type="component" value="Unassembled WGS sequence"/>
</dbReference>
<evidence type="ECO:0000313" key="2">
    <source>
        <dbReference type="EMBL" id="MBB6488623.1"/>
    </source>
</evidence>
<gene>
    <name evidence="2" type="ORF">GGD46_005943</name>
</gene>
<proteinExistence type="predicted"/>
<dbReference type="Gene3D" id="3.30.1340.30">
    <property type="match status" value="1"/>
</dbReference>
<comment type="caution">
    <text evidence="2">The sequence shown here is derived from an EMBL/GenBank/DDBJ whole genome shotgun (WGS) entry which is preliminary data.</text>
</comment>
<dbReference type="EMBL" id="JACHBG010000025">
    <property type="protein sequence ID" value="MBB6488623.1"/>
    <property type="molecule type" value="Genomic_DNA"/>
</dbReference>